<sequence length="171" mass="19332">MISLGKFLGGGWDGKVYEDKNHPGFVLKFSAAATAIDLKTEVELFNCYYGENSAVLLNEKTIRMKKISGIPLDEIEGKIFPANAIEKFNEMICKLGDNAIMHQDFHPGNILYDANKNTFNPIDFSNKYGIFFSESEDHPCFTSSADRKSAINKIDENNYIDYITFINDHIL</sequence>
<dbReference type="InterPro" id="IPR011009">
    <property type="entry name" value="Kinase-like_dom_sf"/>
</dbReference>
<name>D4BL39_9ENTR</name>
<proteinExistence type="predicted"/>
<dbReference type="InterPro" id="IPR054466">
    <property type="entry name" value="OspG_kinase"/>
</dbReference>
<dbReference type="EMBL" id="ABWL02000042">
    <property type="protein sequence ID" value="EFE05358.1"/>
    <property type="molecule type" value="Genomic_DNA"/>
</dbReference>
<dbReference type="SUPFAM" id="SSF56112">
    <property type="entry name" value="Protein kinase-like (PK-like)"/>
    <property type="match status" value="1"/>
</dbReference>
<dbReference type="HOGENOM" id="CLU_1560233_0_0_6"/>
<organism evidence="2 3">
    <name type="scientific">Citrobacter youngae ATCC 29220</name>
    <dbReference type="NCBI Taxonomy" id="500640"/>
    <lineage>
        <taxon>Bacteria</taxon>
        <taxon>Pseudomonadati</taxon>
        <taxon>Pseudomonadota</taxon>
        <taxon>Gammaproteobacteria</taxon>
        <taxon>Enterobacterales</taxon>
        <taxon>Enterobacteriaceae</taxon>
        <taxon>Citrobacter</taxon>
        <taxon>Citrobacter freundii complex</taxon>
    </lineage>
</organism>
<dbReference type="Pfam" id="PF22303">
    <property type="entry name" value="OspG_kinase"/>
    <property type="match status" value="1"/>
</dbReference>
<dbReference type="Proteomes" id="UP000003880">
    <property type="component" value="Unassembled WGS sequence"/>
</dbReference>
<dbReference type="Gene3D" id="3.30.200.20">
    <property type="entry name" value="Phosphorylase Kinase, domain 1"/>
    <property type="match status" value="1"/>
</dbReference>
<dbReference type="eggNOG" id="COG0515">
    <property type="taxonomic scope" value="Bacteria"/>
</dbReference>
<dbReference type="Gene3D" id="1.10.510.10">
    <property type="entry name" value="Transferase(Phosphotransferase) domain 1"/>
    <property type="match status" value="1"/>
</dbReference>
<protein>
    <recommendedName>
        <fullName evidence="1">Kinase OspG kinase domain-containing protein</fullName>
    </recommendedName>
</protein>
<comment type="caution">
    <text evidence="2">The sequence shown here is derived from an EMBL/GenBank/DDBJ whole genome shotgun (WGS) entry which is preliminary data.</text>
</comment>
<accession>D4BL39</accession>
<feature type="domain" description="Kinase OspG kinase" evidence="1">
    <location>
        <begin position="9"/>
        <end position="137"/>
    </location>
</feature>
<evidence type="ECO:0000313" key="3">
    <source>
        <dbReference type="Proteomes" id="UP000003880"/>
    </source>
</evidence>
<reference evidence="2 3" key="1">
    <citation type="submission" date="2010-02" db="EMBL/GenBank/DDBJ databases">
        <authorList>
            <person name="Weinstock G."/>
            <person name="Sodergren E."/>
            <person name="Clifton S."/>
            <person name="Fulton L."/>
            <person name="Fulton B."/>
            <person name="Courtney L."/>
            <person name="Fronick C."/>
            <person name="Harrison M."/>
            <person name="Strong C."/>
            <person name="Farmer C."/>
            <person name="Delahaunty K."/>
            <person name="Markovic C."/>
            <person name="Hall O."/>
            <person name="Minx P."/>
            <person name="Tomlinson C."/>
            <person name="Mitreva M."/>
            <person name="Nelson J."/>
            <person name="Hou S."/>
            <person name="Wollam A."/>
            <person name="Pepin K.H."/>
            <person name="Johnson M."/>
            <person name="Bhonagiri V."/>
            <person name="Zhang X."/>
            <person name="Suruliraj S."/>
            <person name="Warren W."/>
            <person name="Chinwalla A."/>
            <person name="Mardis E.R."/>
            <person name="Wilson R.K."/>
        </authorList>
    </citation>
    <scope>NUCLEOTIDE SEQUENCE [LARGE SCALE GENOMIC DNA]</scope>
    <source>
        <strain evidence="2 3">ATCC 29220</strain>
    </source>
</reference>
<evidence type="ECO:0000259" key="1">
    <source>
        <dbReference type="Pfam" id="PF22303"/>
    </source>
</evidence>
<evidence type="ECO:0000313" key="2">
    <source>
        <dbReference type="EMBL" id="EFE05358.1"/>
    </source>
</evidence>
<dbReference type="AlphaFoldDB" id="D4BL39"/>
<gene>
    <name evidence="2" type="ORF">CIT292_11279</name>
</gene>